<dbReference type="FunFam" id="2.60.40.1910:FF:000003">
    <property type="entry name" value="Aminopeptidase"/>
    <property type="match status" value="1"/>
</dbReference>
<keyword evidence="7" id="KW-1003">Cell membrane</keyword>
<dbReference type="Gene3D" id="2.60.40.1910">
    <property type="match status" value="1"/>
</dbReference>
<evidence type="ECO:0000256" key="21">
    <source>
        <dbReference type="PIRSR" id="PIRSR634016-3"/>
    </source>
</evidence>
<evidence type="ECO:0000256" key="19">
    <source>
        <dbReference type="ARBA" id="ARBA00023180"/>
    </source>
</evidence>
<dbReference type="GO" id="GO:0008270">
    <property type="term" value="F:zinc ion binding"/>
    <property type="evidence" value="ECO:0007669"/>
    <property type="project" value="UniProtKB-UniRule"/>
</dbReference>
<evidence type="ECO:0000256" key="24">
    <source>
        <dbReference type="SAM" id="SignalP"/>
    </source>
</evidence>
<evidence type="ECO:0000256" key="22">
    <source>
        <dbReference type="PIRSR" id="PIRSR634016-4"/>
    </source>
</evidence>
<evidence type="ECO:0000256" key="9">
    <source>
        <dbReference type="ARBA" id="ARBA00022692"/>
    </source>
</evidence>
<dbReference type="EC" id="3.4.11.-" evidence="23"/>
<evidence type="ECO:0000256" key="8">
    <source>
        <dbReference type="ARBA" id="ARBA00022670"/>
    </source>
</evidence>
<evidence type="ECO:0000256" key="15">
    <source>
        <dbReference type="ARBA" id="ARBA00022989"/>
    </source>
</evidence>
<keyword evidence="12 21" id="KW-0862">Zinc</keyword>
<dbReference type="AlphaFoldDB" id="A0A0P4VS05"/>
<feature type="signal peptide" evidence="24">
    <location>
        <begin position="1"/>
        <end position="22"/>
    </location>
</feature>
<dbReference type="GO" id="GO:0005737">
    <property type="term" value="C:cytoplasm"/>
    <property type="evidence" value="ECO:0007669"/>
    <property type="project" value="TreeGrafter"/>
</dbReference>
<keyword evidence="16 23" id="KW-0482">Metalloprotease</keyword>
<comment type="catalytic activity">
    <reaction evidence="1">
        <text>Release of N-terminal glutamate (and to a lesser extent aspartate) from a peptide.</text>
        <dbReference type="EC" id="3.4.11.7"/>
    </reaction>
</comment>
<sequence>MNTTRLWLLVIAATCAKGMVRSIDRPWEESFRLPETVIPEHYELYMHPDLSAKTFSGRVTISLTSQEPRDHFLVHSQWLTITNTSLISKKGNQSQDVHIIEAFSYEPHQFWVVRMDQVEAGSFELTLHFSGSLVNGILGYYYSNYTDSNGKSRGLATTKFQPTYARRAFPCFDEPGFKSTYSLTLVRPSQEYRALSNMPVKKETQDSPSIGLTEVAFEKSLPMVTYLVCFIVCDFTFKEAIMDSGMPFRVYAREDRLSDINYALEVGKSVLQMYEGMFDLPFPLPKSDMVGIPDYSSGATEHWGIITFRETAIYYNSKDSSSANKQRVASVISHEMAHQWFGNLVTLKWWDDLWLNEGFASYVEYKGVAHVEPSWEMEFQFCTKTLLPVLGDDALVSSHPIIQTVETPDQINSIFDKIAYNKGFHFVCVCLTPALKLDEQLSSHPVILPVTNTEQISGMFDFITYKKGASVLRMLEDFMGEYFQIGINAFLKKYMYTNAVTQDLWNELTTAWAGHVPVGAKSDVGAIMNTWTQQMGYPVVTVKRAAPDTLVFSQQRFLLDPSAQYNPDDSPFRYKWDVPVSYITSANSTVQQSWFNHEDSTLEVKVPAEVTWVKVNVYYKGFYRVNYEADMWSELGKLCASQALSAADRAGLYSDVFALADAGLLSYTVPLDFSRNLASESDYVPWDAMTATFVDIQRLLASSDAYQPFKDYVSSLVEPLYSSLGWDDEGDHLRRLLRTDVVTLACISGSDACLEAAARKIESWILDATSPLPLDARRQSYRWGVVKEGDREMWEVMWQRALGETSATETDNLYYGMANFQDTSILQSYIELSMKEENVRSQNFLTILEYISTNPVGNSLVWDWVRSNWEWLVERYTINDRYLGQLIPRICRYFATGQKLTEMEEFFSQYPEAGAGERYRQQAIETVKYNIRWVNDNAATILAWLQAPLPSAGNH</sequence>
<name>A0A0P4VS05_SCYOL</name>
<dbReference type="InterPro" id="IPR001930">
    <property type="entry name" value="Peptidase_M1"/>
</dbReference>
<evidence type="ECO:0000256" key="11">
    <source>
        <dbReference type="ARBA" id="ARBA00022801"/>
    </source>
</evidence>
<dbReference type="PANTHER" id="PTHR11533:SF276">
    <property type="entry name" value="GLUTAMYL AMINOPEPTIDASE"/>
    <property type="match status" value="1"/>
</dbReference>
<dbReference type="EMBL" id="GDRN01102208">
    <property type="protein sequence ID" value="JAI58260.1"/>
    <property type="molecule type" value="Transcribed_RNA"/>
</dbReference>
<feature type="domain" description="Peptidase M1 membrane alanine aminopeptidase" evidence="25">
    <location>
        <begin position="262"/>
        <end position="427"/>
    </location>
</feature>
<keyword evidence="17" id="KW-0472">Membrane</keyword>
<dbReference type="GO" id="GO:0005886">
    <property type="term" value="C:plasma membrane"/>
    <property type="evidence" value="ECO:0007669"/>
    <property type="project" value="UniProtKB-SubCell"/>
</dbReference>
<evidence type="ECO:0000256" key="3">
    <source>
        <dbReference type="ARBA" id="ARBA00004609"/>
    </source>
</evidence>
<evidence type="ECO:0000256" key="10">
    <source>
        <dbReference type="ARBA" id="ARBA00022723"/>
    </source>
</evidence>
<feature type="domain" description="Aminopeptidase N-like N-terminal" evidence="27">
    <location>
        <begin position="39"/>
        <end position="227"/>
    </location>
</feature>
<evidence type="ECO:0000256" key="13">
    <source>
        <dbReference type="ARBA" id="ARBA00022837"/>
    </source>
</evidence>
<protein>
    <recommendedName>
        <fullName evidence="23">Aminopeptidase</fullName>
        <ecNumber evidence="23">3.4.11.-</ecNumber>
    </recommendedName>
</protein>
<keyword evidence="8 23" id="KW-0645">Protease</keyword>
<evidence type="ECO:0000259" key="27">
    <source>
        <dbReference type="Pfam" id="PF17900"/>
    </source>
</evidence>
<evidence type="ECO:0000256" key="18">
    <source>
        <dbReference type="ARBA" id="ARBA00023157"/>
    </source>
</evidence>
<dbReference type="InterPro" id="IPR024571">
    <property type="entry name" value="ERAP1-like_C_dom"/>
</dbReference>
<dbReference type="Gene3D" id="2.60.40.1730">
    <property type="entry name" value="tricorn interacting facor f3 domain"/>
    <property type="match status" value="1"/>
</dbReference>
<dbReference type="Pfam" id="PF01433">
    <property type="entry name" value="Peptidase_M1"/>
    <property type="match status" value="2"/>
</dbReference>
<evidence type="ECO:0000256" key="7">
    <source>
        <dbReference type="ARBA" id="ARBA00022475"/>
    </source>
</evidence>
<feature type="domain" description="ERAP1-like C-terminal" evidence="26">
    <location>
        <begin position="612"/>
        <end position="928"/>
    </location>
</feature>
<dbReference type="GO" id="GO:0004230">
    <property type="term" value="F:glutamyl aminopeptidase activity"/>
    <property type="evidence" value="ECO:0007669"/>
    <property type="project" value="UniProtKB-EC"/>
</dbReference>
<dbReference type="InterPro" id="IPR027268">
    <property type="entry name" value="Peptidase_M4/M1_CTD_sf"/>
</dbReference>
<evidence type="ECO:0000313" key="28">
    <source>
        <dbReference type="EMBL" id="JAI58260.1"/>
    </source>
</evidence>
<dbReference type="InterPro" id="IPR034016">
    <property type="entry name" value="M1_APN-typ"/>
</dbReference>
<dbReference type="InterPro" id="IPR045357">
    <property type="entry name" value="Aminopeptidase_N-like_N"/>
</dbReference>
<evidence type="ECO:0000256" key="16">
    <source>
        <dbReference type="ARBA" id="ARBA00023049"/>
    </source>
</evidence>
<keyword evidence="11 23" id="KW-0378">Hydrolase</keyword>
<keyword evidence="24" id="KW-0732">Signal</keyword>
<evidence type="ECO:0000256" key="6">
    <source>
        <dbReference type="ARBA" id="ARBA00022438"/>
    </source>
</evidence>
<dbReference type="Gene3D" id="1.25.50.20">
    <property type="match status" value="1"/>
</dbReference>
<keyword evidence="15" id="KW-1133">Transmembrane helix</keyword>
<dbReference type="Pfam" id="PF17900">
    <property type="entry name" value="Peptidase_M1_N"/>
    <property type="match status" value="1"/>
</dbReference>
<dbReference type="InterPro" id="IPR042097">
    <property type="entry name" value="Aminopeptidase_N-like_N_sf"/>
</dbReference>
<comment type="subunit">
    <text evidence="5">Homodimer; disulfide-linked.</text>
</comment>
<dbReference type="PANTHER" id="PTHR11533">
    <property type="entry name" value="PROTEASE M1 ZINC METALLOPROTEASE"/>
    <property type="match status" value="1"/>
</dbReference>
<keyword evidence="19" id="KW-0325">Glycoprotein</keyword>
<dbReference type="SUPFAM" id="SSF55486">
    <property type="entry name" value="Metalloproteases ('zincins'), catalytic domain"/>
    <property type="match status" value="2"/>
</dbReference>
<feature type="binding site" evidence="21">
    <location>
        <position position="334"/>
    </location>
    <ligand>
        <name>Zn(2+)</name>
        <dbReference type="ChEBI" id="CHEBI:29105"/>
        <note>catalytic</note>
    </ligand>
</feature>
<comment type="similarity">
    <text evidence="4 23">Belongs to the peptidase M1 family.</text>
</comment>
<reference evidence="28" key="1">
    <citation type="submission" date="2015-09" db="EMBL/GenBank/DDBJ databases">
        <title>Scylla olivacea transcriptome.</title>
        <authorList>
            <person name="Ikhwanuddin M."/>
        </authorList>
    </citation>
    <scope>NUCLEOTIDE SEQUENCE</scope>
</reference>
<comment type="cofactor">
    <cofactor evidence="21 23">
        <name>Zn(2+)</name>
        <dbReference type="ChEBI" id="CHEBI:29105"/>
    </cofactor>
    <text evidence="21 23">Binds 1 zinc ion per subunit.</text>
</comment>
<dbReference type="InterPro" id="IPR050344">
    <property type="entry name" value="Peptidase_M1_aminopeptidases"/>
</dbReference>
<evidence type="ECO:0000256" key="14">
    <source>
        <dbReference type="ARBA" id="ARBA00022968"/>
    </source>
</evidence>
<dbReference type="FunFam" id="1.25.50.20:FF:000001">
    <property type="entry name" value="Aminopeptidase"/>
    <property type="match status" value="1"/>
</dbReference>
<feature type="binding site" evidence="21">
    <location>
        <position position="357"/>
    </location>
    <ligand>
        <name>Zn(2+)</name>
        <dbReference type="ChEBI" id="CHEBI:29105"/>
        <note>catalytic</note>
    </ligand>
</feature>
<keyword evidence="6 23" id="KW-0031">Aminopeptidase</keyword>
<evidence type="ECO:0000256" key="5">
    <source>
        <dbReference type="ARBA" id="ARBA00011748"/>
    </source>
</evidence>
<dbReference type="GO" id="GO:0070006">
    <property type="term" value="F:metalloaminopeptidase activity"/>
    <property type="evidence" value="ECO:0007669"/>
    <property type="project" value="TreeGrafter"/>
</dbReference>
<feature type="site" description="Transition state stabilizer" evidence="22">
    <location>
        <position position="465"/>
    </location>
</feature>
<dbReference type="GO" id="GO:0005615">
    <property type="term" value="C:extracellular space"/>
    <property type="evidence" value="ECO:0007669"/>
    <property type="project" value="TreeGrafter"/>
</dbReference>
<evidence type="ECO:0000256" key="1">
    <source>
        <dbReference type="ARBA" id="ARBA00001703"/>
    </source>
</evidence>
<evidence type="ECO:0000259" key="26">
    <source>
        <dbReference type="Pfam" id="PF11838"/>
    </source>
</evidence>
<dbReference type="GO" id="GO:0042277">
    <property type="term" value="F:peptide binding"/>
    <property type="evidence" value="ECO:0007669"/>
    <property type="project" value="TreeGrafter"/>
</dbReference>
<keyword evidence="9" id="KW-0812">Transmembrane</keyword>
<dbReference type="InterPro" id="IPR014782">
    <property type="entry name" value="Peptidase_M1_dom"/>
</dbReference>
<evidence type="ECO:0000256" key="20">
    <source>
        <dbReference type="PIRSR" id="PIRSR634016-1"/>
    </source>
</evidence>
<dbReference type="Pfam" id="PF11838">
    <property type="entry name" value="ERAP1_C"/>
    <property type="match status" value="1"/>
</dbReference>
<dbReference type="GO" id="GO:0006508">
    <property type="term" value="P:proteolysis"/>
    <property type="evidence" value="ECO:0007669"/>
    <property type="project" value="UniProtKB-KW"/>
</dbReference>
<evidence type="ECO:0000256" key="2">
    <source>
        <dbReference type="ARBA" id="ARBA00004401"/>
    </source>
</evidence>
<feature type="domain" description="Peptidase M1 membrane alanine aminopeptidase" evidence="25">
    <location>
        <begin position="431"/>
        <end position="531"/>
    </location>
</feature>
<dbReference type="SUPFAM" id="SSF63737">
    <property type="entry name" value="Leukotriene A4 hydrolase N-terminal domain"/>
    <property type="match status" value="1"/>
</dbReference>
<evidence type="ECO:0000259" key="25">
    <source>
        <dbReference type="Pfam" id="PF01433"/>
    </source>
</evidence>
<evidence type="ECO:0000256" key="12">
    <source>
        <dbReference type="ARBA" id="ARBA00022833"/>
    </source>
</evidence>
<evidence type="ECO:0000256" key="23">
    <source>
        <dbReference type="RuleBase" id="RU364040"/>
    </source>
</evidence>
<keyword evidence="14" id="KW-0735">Signal-anchor</keyword>
<keyword evidence="18" id="KW-1015">Disulfide bond</keyword>
<dbReference type="PRINTS" id="PR00756">
    <property type="entry name" value="ALADIPTASE"/>
</dbReference>
<keyword evidence="13" id="KW-0106">Calcium</keyword>
<evidence type="ECO:0000256" key="17">
    <source>
        <dbReference type="ARBA" id="ARBA00023136"/>
    </source>
</evidence>
<feature type="binding site" evidence="21">
    <location>
        <position position="338"/>
    </location>
    <ligand>
        <name>Zn(2+)</name>
        <dbReference type="ChEBI" id="CHEBI:29105"/>
        <note>catalytic</note>
    </ligand>
</feature>
<keyword evidence="10 21" id="KW-0479">Metal-binding</keyword>
<organism evidence="28">
    <name type="scientific">Scylla olivacea</name>
    <name type="common">Orange mud crab</name>
    <name type="synonym">Cancer olivacea</name>
    <dbReference type="NCBI Taxonomy" id="85551"/>
    <lineage>
        <taxon>Eukaryota</taxon>
        <taxon>Metazoa</taxon>
        <taxon>Ecdysozoa</taxon>
        <taxon>Arthropoda</taxon>
        <taxon>Crustacea</taxon>
        <taxon>Multicrustacea</taxon>
        <taxon>Malacostraca</taxon>
        <taxon>Eumalacostraca</taxon>
        <taxon>Eucarida</taxon>
        <taxon>Decapoda</taxon>
        <taxon>Pleocyemata</taxon>
        <taxon>Brachyura</taxon>
        <taxon>Eubrachyura</taxon>
        <taxon>Portunoidea</taxon>
        <taxon>Portunidae</taxon>
        <taxon>Portuninae</taxon>
        <taxon>Scylla</taxon>
    </lineage>
</organism>
<accession>A0A0P4VS05</accession>
<feature type="chain" id="PRO_5006070020" description="Aminopeptidase" evidence="24">
    <location>
        <begin position="23"/>
        <end position="955"/>
    </location>
</feature>
<dbReference type="GO" id="GO:0043171">
    <property type="term" value="P:peptide catabolic process"/>
    <property type="evidence" value="ECO:0007669"/>
    <property type="project" value="TreeGrafter"/>
</dbReference>
<dbReference type="FunFam" id="2.60.40.1730:FF:000012">
    <property type="entry name" value="Aminopeptidase N"/>
    <property type="match status" value="1"/>
</dbReference>
<dbReference type="Gene3D" id="1.10.390.10">
    <property type="entry name" value="Neutral Protease Domain 2"/>
    <property type="match status" value="2"/>
</dbReference>
<proteinExistence type="inferred from homology"/>
<dbReference type="CDD" id="cd09601">
    <property type="entry name" value="M1_APN-Q_like"/>
    <property type="match status" value="1"/>
</dbReference>
<comment type="subcellular location">
    <subcellularLocation>
        <location evidence="3">Cell membrane</location>
        <topology evidence="3">Lipid-anchor</topology>
        <topology evidence="3">GPI-anchor</topology>
    </subcellularLocation>
    <subcellularLocation>
        <location evidence="2">Cell membrane</location>
        <topology evidence="2">Single-pass type II membrane protein</topology>
    </subcellularLocation>
</comment>
<feature type="active site" description="Proton acceptor" evidence="20">
    <location>
        <position position="335"/>
    </location>
</feature>
<evidence type="ECO:0000256" key="4">
    <source>
        <dbReference type="ARBA" id="ARBA00010136"/>
    </source>
</evidence>
<dbReference type="FunFam" id="1.10.390.10:FF:000006">
    <property type="entry name" value="Puromycin-sensitive aminopeptidase"/>
    <property type="match status" value="1"/>
</dbReference>